<dbReference type="GO" id="GO:0003824">
    <property type="term" value="F:catalytic activity"/>
    <property type="evidence" value="ECO:0007669"/>
    <property type="project" value="InterPro"/>
</dbReference>
<dbReference type="SUPFAM" id="SSF53167">
    <property type="entry name" value="Purine and uridine phosphorylases"/>
    <property type="match status" value="1"/>
</dbReference>
<accession>A0A178ZL07</accession>
<dbReference type="Proteomes" id="UP000078343">
    <property type="component" value="Unassembled WGS sequence"/>
</dbReference>
<comment type="caution">
    <text evidence="3">The sequence shown here is derived from an EMBL/GenBank/DDBJ whole genome shotgun (WGS) entry which is preliminary data.</text>
</comment>
<dbReference type="InterPro" id="IPR053137">
    <property type="entry name" value="NLR-like"/>
</dbReference>
<dbReference type="PANTHER" id="PTHR46082">
    <property type="entry name" value="ATP/GTP-BINDING PROTEIN-RELATED"/>
    <property type="match status" value="1"/>
</dbReference>
<dbReference type="PANTHER" id="PTHR46082:SF11">
    <property type="entry name" value="AAA+ ATPASE DOMAIN-CONTAINING PROTEIN-RELATED"/>
    <property type="match status" value="1"/>
</dbReference>
<dbReference type="Pfam" id="PF01048">
    <property type="entry name" value="PNP_UDP_1"/>
    <property type="match status" value="1"/>
</dbReference>
<protein>
    <recommendedName>
        <fullName evidence="2">Nucleoside phosphorylase domain-containing protein</fullName>
    </recommendedName>
</protein>
<evidence type="ECO:0000256" key="1">
    <source>
        <dbReference type="SAM" id="SignalP"/>
    </source>
</evidence>
<sequence>MARPAQNEYHVGWMCALLVELEAATAMLDEDHGTIKGGGRDQNTYRAGRIHDHNVVIACPPVGIDGPVVAAHVATHMIRTFEQLKFILLVGIGGGLPDSEKDVDIRLGDVVVGVPSGTSGGVIHYDKGKAKHGGAFELKGTLNAPPYALLTAITALQVQPRSDRGRPMLGYLSDMVHGYPRYGMPSRRKDRLFHLRYPHPEGQTNCDQCLPSHEITRNSRKTTEPQIHYGIIASGNKVVKDPHLRDNLRASYGALCVEMESAGLANISPSLTVRGICNYADSHKNDEWHPYAAATAAAWTKELLLFVTA</sequence>
<dbReference type="Gene3D" id="3.40.50.1580">
    <property type="entry name" value="Nucleoside phosphorylase domain"/>
    <property type="match status" value="1"/>
</dbReference>
<feature type="signal peptide" evidence="1">
    <location>
        <begin position="1"/>
        <end position="26"/>
    </location>
</feature>
<dbReference type="InterPro" id="IPR035994">
    <property type="entry name" value="Nucleoside_phosphorylase_sf"/>
</dbReference>
<dbReference type="GO" id="GO:0009116">
    <property type="term" value="P:nucleoside metabolic process"/>
    <property type="evidence" value="ECO:0007669"/>
    <property type="project" value="InterPro"/>
</dbReference>
<name>A0A178ZL07_9EURO</name>
<dbReference type="AlphaFoldDB" id="A0A178ZL07"/>
<evidence type="ECO:0000259" key="2">
    <source>
        <dbReference type="Pfam" id="PF01048"/>
    </source>
</evidence>
<dbReference type="RefSeq" id="XP_018693846.1">
    <property type="nucleotide sequence ID" value="XM_018836993.1"/>
</dbReference>
<dbReference type="InterPro" id="IPR000845">
    <property type="entry name" value="Nucleoside_phosphorylase_d"/>
</dbReference>
<gene>
    <name evidence="3" type="ORF">AYL99_05481</name>
</gene>
<evidence type="ECO:0000313" key="3">
    <source>
        <dbReference type="EMBL" id="OAP60479.1"/>
    </source>
</evidence>
<dbReference type="EMBL" id="LVYI01000004">
    <property type="protein sequence ID" value="OAP60479.1"/>
    <property type="molecule type" value="Genomic_DNA"/>
</dbReference>
<evidence type="ECO:0000313" key="4">
    <source>
        <dbReference type="Proteomes" id="UP000078343"/>
    </source>
</evidence>
<organism evidence="3 4">
    <name type="scientific">Fonsecaea erecta</name>
    <dbReference type="NCBI Taxonomy" id="1367422"/>
    <lineage>
        <taxon>Eukaryota</taxon>
        <taxon>Fungi</taxon>
        <taxon>Dikarya</taxon>
        <taxon>Ascomycota</taxon>
        <taxon>Pezizomycotina</taxon>
        <taxon>Eurotiomycetes</taxon>
        <taxon>Chaetothyriomycetidae</taxon>
        <taxon>Chaetothyriales</taxon>
        <taxon>Herpotrichiellaceae</taxon>
        <taxon>Fonsecaea</taxon>
    </lineage>
</organism>
<keyword evidence="1" id="KW-0732">Signal</keyword>
<proteinExistence type="predicted"/>
<feature type="domain" description="Nucleoside phosphorylase" evidence="2">
    <location>
        <begin position="32"/>
        <end position="288"/>
    </location>
</feature>
<feature type="chain" id="PRO_5008098611" description="Nucleoside phosphorylase domain-containing protein" evidence="1">
    <location>
        <begin position="27"/>
        <end position="309"/>
    </location>
</feature>
<dbReference type="GeneID" id="30009649"/>
<dbReference type="STRING" id="1367422.A0A178ZL07"/>
<keyword evidence="4" id="KW-1185">Reference proteome</keyword>
<reference evidence="3 4" key="1">
    <citation type="submission" date="2016-04" db="EMBL/GenBank/DDBJ databases">
        <title>Draft genome of Fonsecaea erecta CBS 125763.</title>
        <authorList>
            <person name="Weiss V.A."/>
            <person name="Vicente V.A."/>
            <person name="Raittz R.T."/>
            <person name="Moreno L.F."/>
            <person name="De Souza E.M."/>
            <person name="Pedrosa F.O."/>
            <person name="Steffens M.B."/>
            <person name="Faoro H."/>
            <person name="Tadra-Sfeir M.Z."/>
            <person name="Najafzadeh M.J."/>
            <person name="Felipe M.S."/>
            <person name="Teixeira M."/>
            <person name="Sun J."/>
            <person name="Xi L."/>
            <person name="Gomes R."/>
            <person name="De Azevedo C.M."/>
            <person name="Salgado C.G."/>
            <person name="Da Silva M.B."/>
            <person name="Nascimento M.F."/>
            <person name="Queiroz-Telles F."/>
            <person name="Attili D.S."/>
            <person name="Gorbushina A."/>
        </authorList>
    </citation>
    <scope>NUCLEOTIDE SEQUENCE [LARGE SCALE GENOMIC DNA]</scope>
    <source>
        <strain evidence="3 4">CBS 125763</strain>
    </source>
</reference>
<dbReference type="OrthoDB" id="4160849at2759"/>